<sequence length="218" mass="24830">MSWYPEIFFLSLNLRSDFDDAYHAMFESIDAHGYLHRQTTVKGALQHLNSVQPQAIIVSDEGLTKKGNEAMLEQVKNYVKEGGRVIFAFDFPKYVDTGILDTFFIKTFELPWTSGCLQKKTVTFNHDCLLPVVFTKCSFPNEYTRQSLHVSGAREYEKVFAPRPFLTVDSRTHRAVDDMQAAVVGARIREGFVAYVGDIEPIKDDGFVLLILRLCGFK</sequence>
<dbReference type="OrthoDB" id="245563at2759"/>
<dbReference type="EMBL" id="MU251643">
    <property type="protein sequence ID" value="KAG9230802.1"/>
    <property type="molecule type" value="Genomic_DNA"/>
</dbReference>
<evidence type="ECO:0000313" key="1">
    <source>
        <dbReference type="EMBL" id="KAG9230802.1"/>
    </source>
</evidence>
<gene>
    <name evidence="1" type="ORF">BJ875DRAFT_139952</name>
</gene>
<protein>
    <submittedName>
        <fullName evidence="1">Uncharacterized protein</fullName>
    </submittedName>
</protein>
<keyword evidence="2" id="KW-1185">Reference proteome</keyword>
<reference evidence="1" key="1">
    <citation type="journal article" date="2021" name="IMA Fungus">
        <title>Genomic characterization of three marine fungi, including Emericellopsis atlantica sp. nov. with signatures of a generalist lifestyle and marine biomass degradation.</title>
        <authorList>
            <person name="Hagestad O.C."/>
            <person name="Hou L."/>
            <person name="Andersen J.H."/>
            <person name="Hansen E.H."/>
            <person name="Altermark B."/>
            <person name="Li C."/>
            <person name="Kuhnert E."/>
            <person name="Cox R.J."/>
            <person name="Crous P.W."/>
            <person name="Spatafora J.W."/>
            <person name="Lail K."/>
            <person name="Amirebrahimi M."/>
            <person name="Lipzen A."/>
            <person name="Pangilinan J."/>
            <person name="Andreopoulos W."/>
            <person name="Hayes R.D."/>
            <person name="Ng V."/>
            <person name="Grigoriev I.V."/>
            <person name="Jackson S.A."/>
            <person name="Sutton T.D.S."/>
            <person name="Dobson A.D.W."/>
            <person name="Rama T."/>
        </authorList>
    </citation>
    <scope>NUCLEOTIDE SEQUENCE</scope>
    <source>
        <strain evidence="1">TRa018bII</strain>
    </source>
</reference>
<dbReference type="Proteomes" id="UP000824998">
    <property type="component" value="Unassembled WGS sequence"/>
</dbReference>
<name>A0A9P8C2A5_9HELO</name>
<dbReference type="AlphaFoldDB" id="A0A9P8C2A5"/>
<proteinExistence type="predicted"/>
<organism evidence="1 2">
    <name type="scientific">Amylocarpus encephaloides</name>
    <dbReference type="NCBI Taxonomy" id="45428"/>
    <lineage>
        <taxon>Eukaryota</taxon>
        <taxon>Fungi</taxon>
        <taxon>Dikarya</taxon>
        <taxon>Ascomycota</taxon>
        <taxon>Pezizomycotina</taxon>
        <taxon>Leotiomycetes</taxon>
        <taxon>Helotiales</taxon>
        <taxon>Helotiales incertae sedis</taxon>
        <taxon>Amylocarpus</taxon>
    </lineage>
</organism>
<accession>A0A9P8C2A5</accession>
<evidence type="ECO:0000313" key="2">
    <source>
        <dbReference type="Proteomes" id="UP000824998"/>
    </source>
</evidence>
<comment type="caution">
    <text evidence="1">The sequence shown here is derived from an EMBL/GenBank/DDBJ whole genome shotgun (WGS) entry which is preliminary data.</text>
</comment>